<dbReference type="STRING" id="409849.ENSPMGP00000003740"/>
<reference evidence="5" key="1">
    <citation type="submission" date="2025-08" db="UniProtKB">
        <authorList>
            <consortium name="Ensembl"/>
        </authorList>
    </citation>
    <scope>IDENTIFICATION</scope>
</reference>
<dbReference type="InterPro" id="IPR036390">
    <property type="entry name" value="WH_DNA-bd_sf"/>
</dbReference>
<dbReference type="PANTHER" id="PTHR16206">
    <property type="entry name" value="DEP DOMAIN-CONTAINING"/>
    <property type="match status" value="1"/>
</dbReference>
<feature type="domain" description="DEP" evidence="4">
    <location>
        <begin position="24"/>
        <end position="108"/>
    </location>
</feature>
<dbReference type="InterPro" id="IPR000591">
    <property type="entry name" value="DEP_dom"/>
</dbReference>
<dbReference type="Proteomes" id="UP000261520">
    <property type="component" value="Unplaced"/>
</dbReference>
<evidence type="ECO:0000256" key="3">
    <source>
        <dbReference type="SAM" id="MobiDB-lite"/>
    </source>
</evidence>
<evidence type="ECO:0000259" key="4">
    <source>
        <dbReference type="PROSITE" id="PS50186"/>
    </source>
</evidence>
<dbReference type="PROSITE" id="PS50186">
    <property type="entry name" value="DEP"/>
    <property type="match status" value="1"/>
</dbReference>
<dbReference type="Gene3D" id="1.10.555.10">
    <property type="entry name" value="Rho GTPase activation protein"/>
    <property type="match status" value="1"/>
</dbReference>
<dbReference type="AlphaFoldDB" id="A0A3B3ZGL4"/>
<dbReference type="Ensembl" id="ENSPMGT00000003983.1">
    <property type="protein sequence ID" value="ENSPMGP00000003740.1"/>
    <property type="gene ID" value="ENSPMGG00000003216.1"/>
</dbReference>
<dbReference type="GO" id="GO:0035556">
    <property type="term" value="P:intracellular signal transduction"/>
    <property type="evidence" value="ECO:0007669"/>
    <property type="project" value="InterPro"/>
</dbReference>
<keyword evidence="1" id="KW-0343">GTPase activation</keyword>
<evidence type="ECO:0000256" key="2">
    <source>
        <dbReference type="SAM" id="Coils"/>
    </source>
</evidence>
<dbReference type="Pfam" id="PF00610">
    <property type="entry name" value="DEP"/>
    <property type="match status" value="1"/>
</dbReference>
<dbReference type="SUPFAM" id="SSF48350">
    <property type="entry name" value="GTPase activation domain, GAP"/>
    <property type="match status" value="1"/>
</dbReference>
<sequence length="745" mass="84652">MSSHVITPGPYRATKLWNEVTRLFRAGMPLKKHRQNFRHHSSCFTANAAVDWLHQLLRNNSNFGPDVTRQQTVQLLKKFLKNHVIEDVKGRWGTEEFEDNNGLYRFPSTSPLKPIPCPSQVPGSIPGSVKKKHSFRDKDGFFKFRTIRKQEKDAQTQENVDPALYTDEEGAEHTSQRRELTVEDEHTIWKDITLTHLQRILGVASLGEVLDYHFVNPQNIIHNMTKVNKHGVVTLDDKTNDLPHWVLSAMKSLANWPKYDSAQPSYPGFERDVFKTVSDYFYSLPQPLLTYELYELFINVLVFCGYVAPSTQQLGKRKKPDLPSLPPPAKASFRSTECLLLSLLRQGGCDEAESPMREVLGIQLQNRGLSDALSGGSCMNLSTMNFSRPQTRSYSLETILDDSLSQKKLFQTSDSLELSASNTRSESSSLTTPSSYSDFTYNSTPSTSGCALEVRSRKRLSLSSMKGLRSSQRMRPLRPCSVGSCLDIVVETREEEAKESRFSTRAARPRPAATTLYLSELCPVSLSDPVYLGLLQPQCERMAIEALQLCTLLLPPTSRRKLQLLMRMMSRISQNVDMPRLHPAIGTRTLMVHTFSGCVLGSAEECDLDELLATRLVSFFMDHQQSILSVPEYLLTAIGDHIRYLRTVQVSVPLPIYAFCRQISGAEFEQQKIESLQQAMEELLETLLTDQNMSEKDRRKKLKQFQKQYPDIYSRRVPATDQKNKPKIKPPLLSIKKTKVFSIRN</sequence>
<evidence type="ECO:0000313" key="6">
    <source>
        <dbReference type="Proteomes" id="UP000261520"/>
    </source>
</evidence>
<evidence type="ECO:0000313" key="5">
    <source>
        <dbReference type="Ensembl" id="ENSPMGP00000003740.1"/>
    </source>
</evidence>
<proteinExistence type="predicted"/>
<dbReference type="GO" id="GO:0005096">
    <property type="term" value="F:GTPase activator activity"/>
    <property type="evidence" value="ECO:0007669"/>
    <property type="project" value="UniProtKB-KW"/>
</dbReference>
<dbReference type="SUPFAM" id="SSF46785">
    <property type="entry name" value="Winged helix' DNA-binding domain"/>
    <property type="match status" value="1"/>
</dbReference>
<reference evidence="5" key="2">
    <citation type="submission" date="2025-09" db="UniProtKB">
        <authorList>
            <consortium name="Ensembl"/>
        </authorList>
    </citation>
    <scope>IDENTIFICATION</scope>
</reference>
<keyword evidence="2" id="KW-0175">Coiled coil</keyword>
<dbReference type="InterPro" id="IPR008936">
    <property type="entry name" value="Rho_GTPase_activation_prot"/>
</dbReference>
<keyword evidence="6" id="KW-1185">Reference proteome</keyword>
<dbReference type="PANTHER" id="PTHR16206:SF12">
    <property type="entry name" value="DEP DOMAIN-CONTAINING PROTEIN 1A"/>
    <property type="match status" value="1"/>
</dbReference>
<dbReference type="SMART" id="SM00049">
    <property type="entry name" value="DEP"/>
    <property type="match status" value="1"/>
</dbReference>
<feature type="coiled-coil region" evidence="2">
    <location>
        <begin position="666"/>
        <end position="693"/>
    </location>
</feature>
<accession>A0A3B3ZGL4</accession>
<evidence type="ECO:0000256" key="1">
    <source>
        <dbReference type="ARBA" id="ARBA00022468"/>
    </source>
</evidence>
<dbReference type="FunFam" id="1.10.10.10:FF:000182">
    <property type="entry name" value="DEP domain-containing protein 1B isoform 1"/>
    <property type="match status" value="1"/>
</dbReference>
<name>A0A3B3ZGL4_9GOBI</name>
<feature type="region of interest" description="Disordered" evidence="3">
    <location>
        <begin position="415"/>
        <end position="438"/>
    </location>
</feature>
<dbReference type="InterPro" id="IPR036388">
    <property type="entry name" value="WH-like_DNA-bd_sf"/>
</dbReference>
<feature type="compositionally biased region" description="Low complexity" evidence="3">
    <location>
        <begin position="423"/>
        <end position="437"/>
    </location>
</feature>
<dbReference type="Gene3D" id="1.10.10.10">
    <property type="entry name" value="Winged helix-like DNA-binding domain superfamily/Winged helix DNA-binding domain"/>
    <property type="match status" value="1"/>
</dbReference>
<protein>
    <recommendedName>
        <fullName evidence="4">DEP domain-containing protein</fullName>
    </recommendedName>
</protein>
<organism evidence="5 6">
    <name type="scientific">Periophthalmus magnuspinnatus</name>
    <dbReference type="NCBI Taxonomy" id="409849"/>
    <lineage>
        <taxon>Eukaryota</taxon>
        <taxon>Metazoa</taxon>
        <taxon>Chordata</taxon>
        <taxon>Craniata</taxon>
        <taxon>Vertebrata</taxon>
        <taxon>Euteleostomi</taxon>
        <taxon>Actinopterygii</taxon>
        <taxon>Neopterygii</taxon>
        <taxon>Teleostei</taxon>
        <taxon>Neoteleostei</taxon>
        <taxon>Acanthomorphata</taxon>
        <taxon>Gobiaria</taxon>
        <taxon>Gobiiformes</taxon>
        <taxon>Gobioidei</taxon>
        <taxon>Gobiidae</taxon>
        <taxon>Oxudercinae</taxon>
        <taxon>Periophthalmus</taxon>
    </lineage>
</organism>